<sequence>MLLVALLSGVKLSCYLGRVQSGRKGEYHCPYFETRNPTRALPEHVFQALVLPCLAYTCLHISCVGASAWTYLPRKVTNTFPAFIYTVPVDIILNIHFYITYSRDPQIRITHKIGSTCLRRVVGIEMDV</sequence>
<dbReference type="AlphaFoldDB" id="A0AA40B406"/>
<name>A0AA40B406_9PEZI</name>
<keyword evidence="1" id="KW-0472">Membrane</keyword>
<proteinExistence type="predicted"/>
<evidence type="ECO:0000256" key="1">
    <source>
        <dbReference type="SAM" id="Phobius"/>
    </source>
</evidence>
<dbReference type="GeneID" id="85316579"/>
<dbReference type="RefSeq" id="XP_060299968.1">
    <property type="nucleotide sequence ID" value="XM_060433308.1"/>
</dbReference>
<evidence type="ECO:0000313" key="2">
    <source>
        <dbReference type="EMBL" id="KAK0727112.1"/>
    </source>
</evidence>
<protein>
    <submittedName>
        <fullName evidence="2">Uncharacterized protein</fullName>
    </submittedName>
</protein>
<feature type="transmembrane region" description="Helical" evidence="1">
    <location>
        <begin position="82"/>
        <end position="101"/>
    </location>
</feature>
<dbReference type="Proteomes" id="UP001172101">
    <property type="component" value="Unassembled WGS sequence"/>
</dbReference>
<accession>A0AA40B406</accession>
<feature type="transmembrane region" description="Helical" evidence="1">
    <location>
        <begin position="45"/>
        <end position="70"/>
    </location>
</feature>
<keyword evidence="3" id="KW-1185">Reference proteome</keyword>
<keyword evidence="1" id="KW-0812">Transmembrane</keyword>
<gene>
    <name evidence="2" type="ORF">B0T26DRAFT_117804</name>
</gene>
<reference evidence="2" key="1">
    <citation type="submission" date="2023-06" db="EMBL/GenBank/DDBJ databases">
        <title>Genome-scale phylogeny and comparative genomics of the fungal order Sordariales.</title>
        <authorList>
            <consortium name="Lawrence Berkeley National Laboratory"/>
            <person name="Hensen N."/>
            <person name="Bonometti L."/>
            <person name="Westerberg I."/>
            <person name="Brannstrom I.O."/>
            <person name="Guillou S."/>
            <person name="Cros-Aarteil S."/>
            <person name="Calhoun S."/>
            <person name="Haridas S."/>
            <person name="Kuo A."/>
            <person name="Mondo S."/>
            <person name="Pangilinan J."/>
            <person name="Riley R."/>
            <person name="LaButti K."/>
            <person name="Andreopoulos B."/>
            <person name="Lipzen A."/>
            <person name="Chen C."/>
            <person name="Yanf M."/>
            <person name="Daum C."/>
            <person name="Ng V."/>
            <person name="Clum A."/>
            <person name="Steindorff A."/>
            <person name="Ohm R."/>
            <person name="Martin F."/>
            <person name="Silar P."/>
            <person name="Natvig D."/>
            <person name="Lalanne C."/>
            <person name="Gautier V."/>
            <person name="Ament-velasquez S.L."/>
            <person name="Kruys A."/>
            <person name="Hutchinson M.I."/>
            <person name="Powell A.J."/>
            <person name="Barry K."/>
            <person name="Miller A.N."/>
            <person name="Grigoriev I.V."/>
            <person name="Debuchy R."/>
            <person name="Gladieux P."/>
            <person name="Thoren M.H."/>
            <person name="Johannesson H."/>
        </authorList>
    </citation>
    <scope>NUCLEOTIDE SEQUENCE</scope>
    <source>
        <strain evidence="2">SMH2392-1A</strain>
    </source>
</reference>
<keyword evidence="1" id="KW-1133">Transmembrane helix</keyword>
<comment type="caution">
    <text evidence="2">The sequence shown here is derived from an EMBL/GenBank/DDBJ whole genome shotgun (WGS) entry which is preliminary data.</text>
</comment>
<dbReference type="EMBL" id="JAUIRO010000002">
    <property type="protein sequence ID" value="KAK0727112.1"/>
    <property type="molecule type" value="Genomic_DNA"/>
</dbReference>
<organism evidence="2 3">
    <name type="scientific">Lasiosphaeria miniovina</name>
    <dbReference type="NCBI Taxonomy" id="1954250"/>
    <lineage>
        <taxon>Eukaryota</taxon>
        <taxon>Fungi</taxon>
        <taxon>Dikarya</taxon>
        <taxon>Ascomycota</taxon>
        <taxon>Pezizomycotina</taxon>
        <taxon>Sordariomycetes</taxon>
        <taxon>Sordariomycetidae</taxon>
        <taxon>Sordariales</taxon>
        <taxon>Lasiosphaeriaceae</taxon>
        <taxon>Lasiosphaeria</taxon>
    </lineage>
</organism>
<evidence type="ECO:0000313" key="3">
    <source>
        <dbReference type="Proteomes" id="UP001172101"/>
    </source>
</evidence>